<name>A0A829MJN4_9MYCO</name>
<accession>A0A829MJN4</accession>
<dbReference type="AlphaFoldDB" id="A0A829MJN4"/>
<sequence length="40" mass="4282">MDLRVQGPLIHGFYNMAGLGGAPSEAMNQLTSALRAHLSR</sequence>
<proteinExistence type="predicted"/>
<dbReference type="Proteomes" id="UP000018502">
    <property type="component" value="Unassembled WGS sequence"/>
</dbReference>
<reference evidence="1 2" key="1">
    <citation type="journal article" date="2014" name="Emerg. Infect. Dis.">
        <title>High-level Relatedness among Mycobacterium abscessus subsp. massiliense Strains from Widely Separated Outbreaks.</title>
        <authorList>
            <person name="Tettelin H."/>
            <person name="Davidson R.M."/>
            <person name="Agrawal S."/>
            <person name="Aitken M.L."/>
            <person name="Shallom S."/>
            <person name="Hasan N.A."/>
            <person name="Strong M."/>
            <person name="Nogueira de Moura V.C."/>
            <person name="De Groote M.A."/>
            <person name="Duarte R.S."/>
            <person name="Hine E."/>
            <person name="Parankush S."/>
            <person name="Su Q."/>
            <person name="Daugherty S.C."/>
            <person name="Fraser C.M."/>
            <person name="Brown-Elliott B.A."/>
            <person name="Wallace R.J.Jr."/>
            <person name="Holland S.M."/>
            <person name="Sampaio E.P."/>
            <person name="Olivier K.N."/>
            <person name="Jackson M."/>
            <person name="Zelazny A.M."/>
        </authorList>
    </citation>
    <scope>NUCLEOTIDE SEQUENCE [LARGE SCALE GENOMIC DNA]</scope>
    <source>
        <strain evidence="1 2">MAB_091912_2446</strain>
    </source>
</reference>
<gene>
    <name evidence="1" type="ORF">L833_1866</name>
</gene>
<evidence type="ECO:0000313" key="1">
    <source>
        <dbReference type="EMBL" id="ESV64482.1"/>
    </source>
</evidence>
<organism evidence="1 2">
    <name type="scientific">Mycobacteroides abscessus MAB_091912_2446</name>
    <dbReference type="NCBI Taxonomy" id="1335414"/>
    <lineage>
        <taxon>Bacteria</taxon>
        <taxon>Bacillati</taxon>
        <taxon>Actinomycetota</taxon>
        <taxon>Actinomycetes</taxon>
        <taxon>Mycobacteriales</taxon>
        <taxon>Mycobacteriaceae</taxon>
        <taxon>Mycobacteroides</taxon>
        <taxon>Mycobacteroides abscessus</taxon>
    </lineage>
</organism>
<evidence type="ECO:0000313" key="2">
    <source>
        <dbReference type="Proteomes" id="UP000018502"/>
    </source>
</evidence>
<dbReference type="EMBL" id="AYTF01000001">
    <property type="protein sequence ID" value="ESV64482.1"/>
    <property type="molecule type" value="Genomic_DNA"/>
</dbReference>
<protein>
    <submittedName>
        <fullName evidence="1">Uncharacterized protein</fullName>
    </submittedName>
</protein>
<comment type="caution">
    <text evidence="1">The sequence shown here is derived from an EMBL/GenBank/DDBJ whole genome shotgun (WGS) entry which is preliminary data.</text>
</comment>